<comment type="caution">
    <text evidence="2">The sequence shown here is derived from an EMBL/GenBank/DDBJ whole genome shotgun (WGS) entry which is preliminary data.</text>
</comment>
<feature type="transmembrane region" description="Helical" evidence="1">
    <location>
        <begin position="72"/>
        <end position="92"/>
    </location>
</feature>
<dbReference type="AlphaFoldDB" id="A0A819HW29"/>
<dbReference type="Proteomes" id="UP000663836">
    <property type="component" value="Unassembled WGS sequence"/>
</dbReference>
<proteinExistence type="predicted"/>
<organism evidence="2 3">
    <name type="scientific">Rotaria sordida</name>
    <dbReference type="NCBI Taxonomy" id="392033"/>
    <lineage>
        <taxon>Eukaryota</taxon>
        <taxon>Metazoa</taxon>
        <taxon>Spiralia</taxon>
        <taxon>Gnathifera</taxon>
        <taxon>Rotifera</taxon>
        <taxon>Eurotatoria</taxon>
        <taxon>Bdelloidea</taxon>
        <taxon>Philodinida</taxon>
        <taxon>Philodinidae</taxon>
        <taxon>Rotaria</taxon>
    </lineage>
</organism>
<feature type="transmembrane region" description="Helical" evidence="1">
    <location>
        <begin position="21"/>
        <end position="52"/>
    </location>
</feature>
<reference evidence="2" key="1">
    <citation type="submission" date="2021-02" db="EMBL/GenBank/DDBJ databases">
        <authorList>
            <person name="Nowell W R."/>
        </authorList>
    </citation>
    <scope>NUCLEOTIDE SEQUENCE</scope>
</reference>
<keyword evidence="1" id="KW-0472">Membrane</keyword>
<sequence length="199" mass="22846">MYSSASVEKSEVLQFLHGSRYIMLEIFTTIYASGVVVFGVSIEIYILTPWVIAMCVQVAQICHSRATTTISIVWVLKIVFLFLAVELNHWNFRKYRDYKDKFNKSGRALQRQALIFSVSMLFLSATGLTALYAGVRKSLPLYCPYDTNHCGIVELIALEMRKQSQQGKVFHEGGDMEEHPKQVIQKMRFTEWSLQTNSE</sequence>
<feature type="transmembrane region" description="Helical" evidence="1">
    <location>
        <begin position="113"/>
        <end position="135"/>
    </location>
</feature>
<evidence type="ECO:0000313" key="3">
    <source>
        <dbReference type="Proteomes" id="UP000663836"/>
    </source>
</evidence>
<evidence type="ECO:0000256" key="1">
    <source>
        <dbReference type="SAM" id="Phobius"/>
    </source>
</evidence>
<keyword evidence="1" id="KW-1133">Transmembrane helix</keyword>
<gene>
    <name evidence="2" type="ORF">JBS370_LOCUS21331</name>
</gene>
<protein>
    <submittedName>
        <fullName evidence="2">Uncharacterized protein</fullName>
    </submittedName>
</protein>
<accession>A0A819HW29</accession>
<name>A0A819HW29_9BILA</name>
<dbReference type="EMBL" id="CAJOBD010002812">
    <property type="protein sequence ID" value="CAF3909724.1"/>
    <property type="molecule type" value="Genomic_DNA"/>
</dbReference>
<keyword evidence="1" id="KW-0812">Transmembrane</keyword>
<evidence type="ECO:0000313" key="2">
    <source>
        <dbReference type="EMBL" id="CAF3909724.1"/>
    </source>
</evidence>